<dbReference type="KEGG" id="wms:ID128_06060"/>
<comment type="similarity">
    <text evidence="7">Belongs to the NusA family.</text>
</comment>
<comment type="function">
    <text evidence="7">Participates in both transcription termination and antitermination.</text>
</comment>
<proteinExistence type="inferred from homology"/>
<evidence type="ECO:0000256" key="1">
    <source>
        <dbReference type="ARBA" id="ARBA00022472"/>
    </source>
</evidence>
<accession>A0A7L7YM54</accession>
<comment type="subcellular location">
    <subcellularLocation>
        <location evidence="7">Cytoplasm</location>
    </subcellularLocation>
</comment>
<dbReference type="InterPro" id="IPR015946">
    <property type="entry name" value="KH_dom-like_a/b"/>
</dbReference>
<dbReference type="CDD" id="cd02134">
    <property type="entry name" value="KH-II_NusA_rpt1"/>
    <property type="match status" value="1"/>
</dbReference>
<sequence>MIANRKGSVRQKSDKNNLVGSLDIIKTAGELSLQKGLDFEIIMKALESAIEAVAHQKYGSKSKIVVNIDRSTGKITSYRELRVINDEPNEEENTGYESITLTQAKLIRENVEVGDTVNELLSLNTDLVSARIAQQKIAQVIKHEELKKQYEEFKDKVGEIRYGIVKQVEYSDLIIDINSTRAYLPLRNLIGGESFREGDKVKAYIQTVRRSDDGRQIILSRANEGFLEALLNQEIPEIADGLVIIKGIARDAGSRSKVAVFSPDKNIDPVGACVGVKGERIKSIIHELNGEKIDVIHHSSDLGQFVIKAITPAEVSKVIIDENENSVELIVAEDQLSLAIGKKGQNVRLVSELVGWKIEILSTQQESERRSRELSQCSALFAEALNLEEIMGQLLVTEGFSSVEDISSASIKELASIEGFNEDIANELHNRANKYLKAENDRKIEELRNLGMEDDVINLPLSIDDKIALSNHGIKILENIADLSSYELCSILSSLASDKENLKDIADSIIMEARKKLGVI</sequence>
<dbReference type="InterPro" id="IPR004087">
    <property type="entry name" value="KH_dom"/>
</dbReference>
<evidence type="ECO:0000256" key="5">
    <source>
        <dbReference type="ARBA" id="ARBA00023015"/>
    </source>
</evidence>
<dbReference type="InterPro" id="IPR010214">
    <property type="entry name" value="Tscrpt_termin_fac_NusA_C_rpt"/>
</dbReference>
<evidence type="ECO:0000256" key="4">
    <source>
        <dbReference type="ARBA" id="ARBA00022884"/>
    </source>
</evidence>
<dbReference type="SUPFAM" id="SSF47794">
    <property type="entry name" value="Rad51 N-terminal domain-like"/>
    <property type="match status" value="1"/>
</dbReference>
<dbReference type="InterPro" id="IPR010995">
    <property type="entry name" value="DNA_repair_Rad51/TF_NusA_a-hlx"/>
</dbReference>
<dbReference type="Gene3D" id="3.30.1480.10">
    <property type="entry name" value="NusA, N-terminal domain"/>
    <property type="match status" value="1"/>
</dbReference>
<keyword evidence="3 7" id="KW-0889">Transcription antitermination</keyword>
<dbReference type="GO" id="GO:0003723">
    <property type="term" value="F:RNA binding"/>
    <property type="evidence" value="ECO:0007669"/>
    <property type="project" value="UniProtKB-UniRule"/>
</dbReference>
<gene>
    <name evidence="7 9" type="primary">nusA</name>
    <name evidence="9" type="ORF">ID128_06060</name>
</gene>
<dbReference type="SMART" id="SM00322">
    <property type="entry name" value="KH"/>
    <property type="match status" value="2"/>
</dbReference>
<dbReference type="InterPro" id="IPR013735">
    <property type="entry name" value="TF_NusA_N"/>
</dbReference>
<evidence type="ECO:0000256" key="7">
    <source>
        <dbReference type="HAMAP-Rule" id="MF_00945"/>
    </source>
</evidence>
<dbReference type="PROSITE" id="PS50126">
    <property type="entry name" value="S1"/>
    <property type="match status" value="1"/>
</dbReference>
<reference evidence="9 10" key="1">
    <citation type="submission" date="2020-09" db="EMBL/GenBank/DDBJ databases">
        <title>An Earliest Endosymbiont, Wolbachia massiliensis sp. nov., Strain PL13 From the Bed Bug (Cimex hemipterius), Type strain of a New supergroup T.</title>
        <authorList>
            <person name="Laidoudi Y."/>
            <person name="Levasseur A."/>
            <person name="Medkour H."/>
            <person name="Maaloum M."/>
            <person name="BenKhedher M."/>
            <person name="Sambou M."/>
            <person name="Bassene H."/>
            <person name="Davoust B."/>
            <person name="Fenollar F."/>
            <person name="Raoult D."/>
            <person name="Mediannikov O."/>
        </authorList>
    </citation>
    <scope>NUCLEOTIDE SEQUENCE [LARGE SCALE GENOMIC DNA]</scope>
    <source>
        <strain evidence="9 10">PL13</strain>
    </source>
</reference>
<dbReference type="SUPFAM" id="SSF54814">
    <property type="entry name" value="Prokaryotic type KH domain (KH-domain type II)"/>
    <property type="match status" value="2"/>
</dbReference>
<dbReference type="Pfam" id="PF14520">
    <property type="entry name" value="HHH_5"/>
    <property type="match status" value="1"/>
</dbReference>
<dbReference type="Proteomes" id="UP000516514">
    <property type="component" value="Chromosome"/>
</dbReference>
<dbReference type="Pfam" id="PF26594">
    <property type="entry name" value="KH_NusA_2nd"/>
    <property type="match status" value="1"/>
</dbReference>
<keyword evidence="4 7" id="KW-0694">RNA-binding</keyword>
<dbReference type="FunFam" id="3.30.300.20:FF:000005">
    <property type="entry name" value="Transcription termination/antitermination protein NusA"/>
    <property type="match status" value="1"/>
</dbReference>
<dbReference type="PANTHER" id="PTHR22648">
    <property type="entry name" value="TRANSCRIPTION TERMINATION FACTOR NUSA"/>
    <property type="match status" value="1"/>
</dbReference>
<dbReference type="PANTHER" id="PTHR22648:SF0">
    <property type="entry name" value="TRANSCRIPTION TERMINATION_ANTITERMINATION PROTEIN NUSA"/>
    <property type="match status" value="1"/>
</dbReference>
<dbReference type="CDD" id="cd22529">
    <property type="entry name" value="KH-II_NusA_rpt2"/>
    <property type="match status" value="1"/>
</dbReference>
<dbReference type="Pfam" id="PF13184">
    <property type="entry name" value="KH_NusA_1st"/>
    <property type="match status" value="1"/>
</dbReference>
<dbReference type="InterPro" id="IPR030842">
    <property type="entry name" value="TF_NusA_bacterial"/>
</dbReference>
<dbReference type="InterPro" id="IPR003029">
    <property type="entry name" value="S1_domain"/>
</dbReference>
<dbReference type="InterPro" id="IPR012340">
    <property type="entry name" value="NA-bd_OB-fold"/>
</dbReference>
<dbReference type="GO" id="GO:0006353">
    <property type="term" value="P:DNA-templated transcription termination"/>
    <property type="evidence" value="ECO:0007669"/>
    <property type="project" value="UniProtKB-UniRule"/>
</dbReference>
<dbReference type="CDD" id="cd04455">
    <property type="entry name" value="S1_NusA"/>
    <property type="match status" value="1"/>
</dbReference>
<protein>
    <recommendedName>
        <fullName evidence="7">Transcription termination/antitermination protein NusA</fullName>
    </recommendedName>
</protein>
<feature type="domain" description="S1 motif" evidence="8">
    <location>
        <begin position="158"/>
        <end position="222"/>
    </location>
</feature>
<dbReference type="InterPro" id="IPR009019">
    <property type="entry name" value="KH_sf_prok-type"/>
</dbReference>
<dbReference type="SMART" id="SM00316">
    <property type="entry name" value="S1"/>
    <property type="match status" value="1"/>
</dbReference>
<evidence type="ECO:0000259" key="8">
    <source>
        <dbReference type="PROSITE" id="PS50126"/>
    </source>
</evidence>
<evidence type="ECO:0000256" key="2">
    <source>
        <dbReference type="ARBA" id="ARBA00022490"/>
    </source>
</evidence>
<dbReference type="NCBIfam" id="TIGR01953">
    <property type="entry name" value="NusA"/>
    <property type="match status" value="1"/>
</dbReference>
<evidence type="ECO:0000313" key="9">
    <source>
        <dbReference type="EMBL" id="QOD38303.1"/>
    </source>
</evidence>
<dbReference type="AlphaFoldDB" id="A0A7L7YM54"/>
<dbReference type="GO" id="GO:0000166">
    <property type="term" value="F:nucleotide binding"/>
    <property type="evidence" value="ECO:0007669"/>
    <property type="project" value="InterPro"/>
</dbReference>
<dbReference type="Gene3D" id="2.40.50.140">
    <property type="entry name" value="Nucleic acid-binding proteins"/>
    <property type="match status" value="1"/>
</dbReference>
<dbReference type="SUPFAM" id="SSF50249">
    <property type="entry name" value="Nucleic acid-binding proteins"/>
    <property type="match status" value="1"/>
</dbReference>
<dbReference type="GO" id="GO:0003700">
    <property type="term" value="F:DNA-binding transcription factor activity"/>
    <property type="evidence" value="ECO:0007669"/>
    <property type="project" value="InterPro"/>
</dbReference>
<dbReference type="SUPFAM" id="SSF69705">
    <property type="entry name" value="Transcription factor NusA, N-terminal domain"/>
    <property type="match status" value="1"/>
</dbReference>
<name>A0A7L7YM54_9RICK</name>
<dbReference type="GO" id="GO:0005829">
    <property type="term" value="C:cytosol"/>
    <property type="evidence" value="ECO:0007669"/>
    <property type="project" value="TreeGrafter"/>
</dbReference>
<dbReference type="PROSITE" id="PS50084">
    <property type="entry name" value="KH_TYPE_1"/>
    <property type="match status" value="1"/>
</dbReference>
<dbReference type="GO" id="GO:0031564">
    <property type="term" value="P:transcription antitermination"/>
    <property type="evidence" value="ECO:0007669"/>
    <property type="project" value="UniProtKB-UniRule"/>
</dbReference>
<dbReference type="RefSeq" id="WP_191111105.1">
    <property type="nucleotide sequence ID" value="NZ_CP061738.1"/>
</dbReference>
<dbReference type="NCBIfam" id="TIGR01954">
    <property type="entry name" value="nusA_Cterm_rpt"/>
    <property type="match status" value="1"/>
</dbReference>
<dbReference type="InterPro" id="IPR058582">
    <property type="entry name" value="KH_NusA_2nd"/>
</dbReference>
<keyword evidence="2 7" id="KW-0963">Cytoplasm</keyword>
<comment type="subunit">
    <text evidence="7">Monomer. Binds directly to the core enzyme of the DNA-dependent RNA polymerase and to nascent RNA.</text>
</comment>
<dbReference type="InterPro" id="IPR025249">
    <property type="entry name" value="TF_NusA_KH_1st"/>
</dbReference>
<dbReference type="HAMAP" id="MF_00945_B">
    <property type="entry name" value="NusA_B"/>
    <property type="match status" value="1"/>
</dbReference>
<evidence type="ECO:0000313" key="10">
    <source>
        <dbReference type="Proteomes" id="UP000516514"/>
    </source>
</evidence>
<dbReference type="Pfam" id="PF08529">
    <property type="entry name" value="NusA_N"/>
    <property type="match status" value="1"/>
</dbReference>
<dbReference type="Gene3D" id="3.30.300.20">
    <property type="match status" value="2"/>
</dbReference>
<dbReference type="Gene3D" id="1.10.150.20">
    <property type="entry name" value="5' to 3' exonuclease, C-terminal subdomain"/>
    <property type="match status" value="1"/>
</dbReference>
<keyword evidence="10" id="KW-1185">Reference proteome</keyword>
<dbReference type="InterPro" id="IPR010213">
    <property type="entry name" value="TF_NusA"/>
</dbReference>
<dbReference type="InterPro" id="IPR036555">
    <property type="entry name" value="NusA_N_sf"/>
</dbReference>
<organism evidence="9 10">
    <name type="scientific">Candidatus Wolbachia massiliensis</name>
    <dbReference type="NCBI Taxonomy" id="1845000"/>
    <lineage>
        <taxon>Bacteria</taxon>
        <taxon>Pseudomonadati</taxon>
        <taxon>Pseudomonadota</taxon>
        <taxon>Alphaproteobacteria</taxon>
        <taxon>Rickettsiales</taxon>
        <taxon>Anaplasmataceae</taxon>
        <taxon>Wolbachieae</taxon>
        <taxon>Wolbachia</taxon>
    </lineage>
</organism>
<evidence type="ECO:0000256" key="6">
    <source>
        <dbReference type="ARBA" id="ARBA00023163"/>
    </source>
</evidence>
<keyword evidence="5 7" id="KW-0805">Transcription regulation</keyword>
<keyword evidence="6 7" id="KW-0804">Transcription</keyword>
<dbReference type="EMBL" id="CP061738">
    <property type="protein sequence ID" value="QOD38303.1"/>
    <property type="molecule type" value="Genomic_DNA"/>
</dbReference>
<dbReference type="FunFam" id="3.30.300.20:FF:000002">
    <property type="entry name" value="Transcription termination/antitermination protein NusA"/>
    <property type="match status" value="1"/>
</dbReference>
<evidence type="ECO:0000256" key="3">
    <source>
        <dbReference type="ARBA" id="ARBA00022814"/>
    </source>
</evidence>
<keyword evidence="1 7" id="KW-0806">Transcription termination</keyword>